<reference evidence="8 9" key="1">
    <citation type="journal article" date="2012" name="Virology">
        <title>Analysis of the genome of leporid herpesvirus 4.</title>
        <authorList>
            <person name="Babra B."/>
            <person name="Watson G."/>
            <person name="Xu W."/>
            <person name="Jeffrey B.M."/>
            <person name="Xu J.R."/>
            <person name="Rockey D.D."/>
            <person name="Rohrmann G.F."/>
            <person name="Jin L."/>
        </authorList>
    </citation>
    <scope>NUCLEOTIDE SEQUENCE [LARGE SCALE GENOMIC DNA]</scope>
    <source>
        <strain evidence="8">LHV4012612</strain>
    </source>
</reference>
<evidence type="ECO:0000256" key="2">
    <source>
        <dbReference type="ARBA" id="ARBA00004192"/>
    </source>
</evidence>
<evidence type="ECO:0000256" key="7">
    <source>
        <dbReference type="ARBA" id="ARBA00023200"/>
    </source>
</evidence>
<evidence type="ECO:0000313" key="9">
    <source>
        <dbReference type="Proteomes" id="UP000167073"/>
    </source>
</evidence>
<dbReference type="GeneID" id="26887553"/>
<dbReference type="Proteomes" id="UP000167073">
    <property type="component" value="Segment"/>
</dbReference>
<dbReference type="KEGG" id="vg:26887553"/>
<protein>
    <submittedName>
        <fullName evidence="8">UL21 tegument protein</fullName>
    </submittedName>
</protein>
<comment type="subcellular location">
    <subcellularLocation>
        <location evidence="2">Host cytoplasm</location>
    </subcellularLocation>
    <subcellularLocation>
        <location evidence="1">Host nucleus</location>
    </subcellularLocation>
    <subcellularLocation>
        <location evidence="3">Virion tegument</location>
    </subcellularLocation>
</comment>
<evidence type="ECO:0000256" key="3">
    <source>
        <dbReference type="ARBA" id="ARBA00004535"/>
    </source>
</evidence>
<dbReference type="Pfam" id="PF03252">
    <property type="entry name" value="Herpes_UL21"/>
    <property type="match status" value="1"/>
</dbReference>
<dbReference type="GO" id="GO:0042025">
    <property type="term" value="C:host cell nucleus"/>
    <property type="evidence" value="ECO:0007669"/>
    <property type="project" value="UniProtKB-SubCell"/>
</dbReference>
<name>J9QYM9_9ALPH</name>
<evidence type="ECO:0000256" key="1">
    <source>
        <dbReference type="ARBA" id="ARBA00004147"/>
    </source>
</evidence>
<accession>J9QYM9</accession>
<keyword evidence="4" id="KW-1048">Host nucleus</keyword>
<dbReference type="InterPro" id="IPR004936">
    <property type="entry name" value="Herpes_UL21"/>
</dbReference>
<organism evidence="8 9">
    <name type="scientific">Leporid alphaherpesvirus 4</name>
    <dbReference type="NCBI Taxonomy" id="481315"/>
    <lineage>
        <taxon>Viruses</taxon>
        <taxon>Duplodnaviria</taxon>
        <taxon>Heunggongvirae</taxon>
        <taxon>Peploviricota</taxon>
        <taxon>Herviviricetes</taxon>
        <taxon>Herpesvirales</taxon>
        <taxon>Orthoherpesviridae</taxon>
        <taxon>Alphaherpesvirinae</taxon>
        <taxon>Simplexvirus</taxon>
        <taxon>Simplexvirus leporidalpha4</taxon>
    </lineage>
</organism>
<evidence type="ECO:0000256" key="4">
    <source>
        <dbReference type="ARBA" id="ARBA00022562"/>
    </source>
</evidence>
<evidence type="ECO:0000256" key="6">
    <source>
        <dbReference type="ARBA" id="ARBA00022844"/>
    </source>
</evidence>
<keyword evidence="7" id="KW-1035">Host cytoplasm</keyword>
<dbReference type="GO" id="GO:0030430">
    <property type="term" value="C:host cell cytoplasm"/>
    <property type="evidence" value="ECO:0007669"/>
    <property type="project" value="UniProtKB-SubCell"/>
</dbReference>
<keyword evidence="5" id="KW-0920">Virion tegument</keyword>
<dbReference type="EMBL" id="JQ596859">
    <property type="protein sequence ID" value="AFR32463.1"/>
    <property type="molecule type" value="Genomic_DNA"/>
</dbReference>
<dbReference type="GO" id="GO:0019033">
    <property type="term" value="C:viral tegument"/>
    <property type="evidence" value="ECO:0007669"/>
    <property type="project" value="UniProtKB-SubCell"/>
</dbReference>
<proteinExistence type="predicted"/>
<dbReference type="OrthoDB" id="5988at10239"/>
<evidence type="ECO:0000256" key="5">
    <source>
        <dbReference type="ARBA" id="ARBA00022580"/>
    </source>
</evidence>
<keyword evidence="9" id="KW-1185">Reference proteome</keyword>
<dbReference type="RefSeq" id="YP_009230152.1">
    <property type="nucleotide sequence ID" value="NC_029311.1"/>
</dbReference>
<keyword evidence="6" id="KW-0946">Virion</keyword>
<gene>
    <name evidence="8" type="primary">UL21</name>
</gene>
<sequence>MELGYESTLHHGGILFYITGCGSRAYFVRGGCVYSACRPGGDSSQDATKFGLVIRGLSEDDRTVANYIRSEMRRRDRPGLVPPDENEVFMDSLAALPGRADSEAGALNAVAVEVTDECLAGYLTGRQSCPGVRITGVKIRTDDKVIELLERPIVVDKASGTLRQPAPHVFVLAQATIKQLPPALEASVGGAFDRVPARRQPIAGQARRTDIIITGRRSVRILANKGAKKKRRATVSEFVQVKHIERVSKSPRELPRPPALEDMWLMIIAAEEVLNDAQAVDYLTCTEDFARRSMYNYSRQLFGTLDAPRLFAGAVLCLTPAQKLALLYYMIYRERRHSLFPMLLRLTQKHIHHYGVPVPPVDEDVLVDAMNCMFRDALAAGVVAEQMIRATPQCFVDTWASEETRTDSLCLLRQASMISNSDMATATHVGRVRAVCAFVGVLCSGGSRLSAATFAARLSGVSSLVMLTSAVSRASALDKTPEGSASRTKAAAYLAALLAGRLTLAAQKSSGPRAASTSSIK</sequence>
<evidence type="ECO:0000313" key="8">
    <source>
        <dbReference type="EMBL" id="AFR32463.1"/>
    </source>
</evidence>